<dbReference type="EMBL" id="CP035495">
    <property type="protein sequence ID" value="QAY64600.1"/>
    <property type="molecule type" value="Genomic_DNA"/>
</dbReference>
<name>A0A4P6ENY7_9MICO</name>
<reference evidence="2 3" key="1">
    <citation type="submission" date="2019-01" db="EMBL/GenBank/DDBJ databases">
        <title>Genome sequencing of strain 2JSPR-7.</title>
        <authorList>
            <person name="Heo J."/>
            <person name="Kim S.-J."/>
            <person name="Kim J.-S."/>
            <person name="Hong S.-B."/>
            <person name="Kwon S.-W."/>
        </authorList>
    </citation>
    <scope>NUCLEOTIDE SEQUENCE [LARGE SCALE GENOMIC DNA]</scope>
    <source>
        <strain evidence="2 3">2JSPR-7</strain>
    </source>
</reference>
<organism evidence="2 3">
    <name type="scientific">Xylanimonas allomyrinae</name>
    <dbReference type="NCBI Taxonomy" id="2509459"/>
    <lineage>
        <taxon>Bacteria</taxon>
        <taxon>Bacillati</taxon>
        <taxon>Actinomycetota</taxon>
        <taxon>Actinomycetes</taxon>
        <taxon>Micrococcales</taxon>
        <taxon>Promicromonosporaceae</taxon>
        <taxon>Xylanimonas</taxon>
    </lineage>
</organism>
<evidence type="ECO:0000313" key="3">
    <source>
        <dbReference type="Proteomes" id="UP000291758"/>
    </source>
</evidence>
<feature type="region of interest" description="Disordered" evidence="1">
    <location>
        <begin position="1"/>
        <end position="25"/>
    </location>
</feature>
<accession>A0A4P6ENY7</accession>
<keyword evidence="3" id="KW-1185">Reference proteome</keyword>
<dbReference type="Proteomes" id="UP000291758">
    <property type="component" value="Chromosome"/>
</dbReference>
<evidence type="ECO:0000313" key="2">
    <source>
        <dbReference type="EMBL" id="QAY64600.1"/>
    </source>
</evidence>
<gene>
    <name evidence="2" type="ORF">ET495_16900</name>
</gene>
<proteinExistence type="predicted"/>
<dbReference type="AlphaFoldDB" id="A0A4P6ENY7"/>
<dbReference type="OrthoDB" id="4983773at2"/>
<dbReference type="KEGG" id="xyl:ET495_16900"/>
<evidence type="ECO:0000256" key="1">
    <source>
        <dbReference type="SAM" id="MobiDB-lite"/>
    </source>
</evidence>
<sequence>MQRPLEVAPPTDAAANASTTGRMPPAASTTLDVYWTATTNAEVFLGTYPLNGTNERQTIDVALPVAGDPRLTFEAVDGGTTGRITVPGPVDPVTGRVSGGLRVQTHDASAGVTPASSQYSRVATITGQCAPVLTIMQAETQPEETLARDLRFTVTSSMALVPDSFEPGDVHVTAATATSTGADGVPAGVSTLDGTLPVATVVSVTPVPGTGDTRFEVVVRANDTARVSVSIDADAVVSQDSGLRNPAPAASGATAATDSTVTFVNPVTVTPPRLRVVAGDPIGKDYSLTLIAGAPSPTADLRFTATVDQPAGTPEVRLSTGAPVIPVAGTSSEPVTVRVAIGDVAANTPATVVHTVASDDPAYDGLLVPALRVALFMHDPNLRVVKEAWVERPDGTPLDDTSVEGIRATGVRVPAGSRLADQQTVCFVYTVTNETAGEWATDVTEVTVTDSDARLGDGGVIGQIPVVHVDEPKSLFACARLVPRDTTVGGNAPTGE</sequence>
<feature type="compositionally biased region" description="Polar residues" evidence="1">
    <location>
        <begin position="16"/>
        <end position="25"/>
    </location>
</feature>
<dbReference type="RefSeq" id="WP_129205742.1">
    <property type="nucleotide sequence ID" value="NZ_CP035495.1"/>
</dbReference>
<protein>
    <submittedName>
        <fullName evidence="2">Uncharacterized protein</fullName>
    </submittedName>
</protein>